<accession>A0A4Y3J982</accession>
<evidence type="ECO:0000313" key="2">
    <source>
        <dbReference type="Proteomes" id="UP000317717"/>
    </source>
</evidence>
<dbReference type="EMBL" id="BJLJ01000011">
    <property type="protein sequence ID" value="GEA68541.1"/>
    <property type="molecule type" value="Genomic_DNA"/>
</dbReference>
<protein>
    <submittedName>
        <fullName evidence="1">Uncharacterized protein</fullName>
    </submittedName>
</protein>
<reference evidence="1 2" key="1">
    <citation type="submission" date="2019-06" db="EMBL/GenBank/DDBJ databases">
        <title>Whole genome shotgun sequence of Acinetobacter pittii NBRC 110514.</title>
        <authorList>
            <person name="Hosoyama A."/>
            <person name="Uohara A."/>
            <person name="Ohji S."/>
            <person name="Ichikawa N."/>
        </authorList>
    </citation>
    <scope>NUCLEOTIDE SEQUENCE [LARGE SCALE GENOMIC DNA]</scope>
    <source>
        <strain evidence="1 2">NBRC 110514</strain>
    </source>
</reference>
<name>A0A4Y3J982_ACIPI</name>
<dbReference type="AlphaFoldDB" id="A0A4Y3J982"/>
<dbReference type="RefSeq" id="WP_141316350.1">
    <property type="nucleotide sequence ID" value="NZ_BJLJ01000011.1"/>
</dbReference>
<proteinExistence type="predicted"/>
<dbReference type="Proteomes" id="UP000317717">
    <property type="component" value="Unassembled WGS sequence"/>
</dbReference>
<gene>
    <name evidence="1" type="ORF">PA3_26990</name>
</gene>
<organism evidence="1 2">
    <name type="scientific">Acinetobacter pittii</name>
    <name type="common">Acinetobacter genomosp. 3</name>
    <dbReference type="NCBI Taxonomy" id="48296"/>
    <lineage>
        <taxon>Bacteria</taxon>
        <taxon>Pseudomonadati</taxon>
        <taxon>Pseudomonadota</taxon>
        <taxon>Gammaproteobacteria</taxon>
        <taxon>Moraxellales</taxon>
        <taxon>Moraxellaceae</taxon>
        <taxon>Acinetobacter</taxon>
        <taxon>Acinetobacter calcoaceticus/baumannii complex</taxon>
    </lineage>
</organism>
<comment type="caution">
    <text evidence="1">The sequence shown here is derived from an EMBL/GenBank/DDBJ whole genome shotgun (WGS) entry which is preliminary data.</text>
</comment>
<evidence type="ECO:0000313" key="1">
    <source>
        <dbReference type="EMBL" id="GEA68541.1"/>
    </source>
</evidence>
<sequence length="135" mass="15377">MLLSYQVKSDHRKPQWKASEKSLWKVEECIELDIFSYGINSKWTTNSGTKAIVWSYHRDSDSEKLVKIGEDHRRSSSIGIVDLGLAKFTCDHNNCWHGYPIDPATDSVPSSILKVWQNTLGKKLATKINQGKLKL</sequence>